<sequence>MISTNPPEAATSVWGTELLDLPAYLDRIGRPAPAAPTAETLRLLHRAHVEAVPFENIDVFLGRELRLDPAGLQAKMRPGRGGYCYEQNLLFGAVLERLGHRVERQLARVRIGADRVRPRTHAMLVVHADGGRWLADVGFGAEGLLEPLPLVGGATVTVGARTWDLTHHDGDWVLRAVRPDGPVDLYTFREERHHPADFQMANHYTATSSRSPFLGALVAQRSGPRVRHTLRDLRLTEATPDGTAERDIAPGELAGVLRETFGIVPDAEDERAIIARLAAAPA</sequence>
<comment type="similarity">
    <text evidence="1">Belongs to the arylamine N-acetyltransferase family.</text>
</comment>
<dbReference type="AlphaFoldDB" id="A0A919R885"/>
<dbReference type="InterPro" id="IPR038765">
    <property type="entry name" value="Papain-like_cys_pep_sf"/>
</dbReference>
<name>A0A919R885_9ACTN</name>
<dbReference type="Gene3D" id="2.40.128.150">
    <property type="entry name" value="Cysteine proteinases"/>
    <property type="match status" value="1"/>
</dbReference>
<evidence type="ECO:0000313" key="2">
    <source>
        <dbReference type="EMBL" id="GII81467.1"/>
    </source>
</evidence>
<comment type="caution">
    <text evidence="2">The sequence shown here is derived from an EMBL/GenBank/DDBJ whole genome shotgun (WGS) entry which is preliminary data.</text>
</comment>
<reference evidence="2" key="1">
    <citation type="submission" date="2021-01" db="EMBL/GenBank/DDBJ databases">
        <title>Whole genome shotgun sequence of Sphaerisporangium rufum NBRC 109079.</title>
        <authorList>
            <person name="Komaki H."/>
            <person name="Tamura T."/>
        </authorList>
    </citation>
    <scope>NUCLEOTIDE SEQUENCE</scope>
    <source>
        <strain evidence="2">NBRC 109079</strain>
    </source>
</reference>
<gene>
    <name evidence="2" type="primary">nat_2</name>
    <name evidence="2" type="ORF">Sru01_64490</name>
</gene>
<dbReference type="RefSeq" id="WP_203993765.1">
    <property type="nucleotide sequence ID" value="NZ_BOOU01000098.1"/>
</dbReference>
<dbReference type="Proteomes" id="UP000655287">
    <property type="component" value="Unassembled WGS sequence"/>
</dbReference>
<dbReference type="GO" id="GO:0016407">
    <property type="term" value="F:acetyltransferase activity"/>
    <property type="evidence" value="ECO:0007669"/>
    <property type="project" value="InterPro"/>
</dbReference>
<dbReference type="EMBL" id="BOOU01000098">
    <property type="protein sequence ID" value="GII81467.1"/>
    <property type="molecule type" value="Genomic_DNA"/>
</dbReference>
<dbReference type="PANTHER" id="PTHR11786:SF0">
    <property type="entry name" value="ARYLAMINE N-ACETYLTRANSFERASE 4-RELATED"/>
    <property type="match status" value="1"/>
</dbReference>
<dbReference type="Pfam" id="PF00797">
    <property type="entry name" value="Acetyltransf_2"/>
    <property type="match status" value="1"/>
</dbReference>
<protein>
    <submittedName>
        <fullName evidence="2">Arylamine N-acetyltransferase</fullName>
    </submittedName>
</protein>
<dbReference type="PANTHER" id="PTHR11786">
    <property type="entry name" value="N-HYDROXYARYLAMINE O-ACETYLTRANSFERASE"/>
    <property type="match status" value="1"/>
</dbReference>
<evidence type="ECO:0000256" key="1">
    <source>
        <dbReference type="ARBA" id="ARBA00006547"/>
    </source>
</evidence>
<dbReference type="SUPFAM" id="SSF54001">
    <property type="entry name" value="Cysteine proteinases"/>
    <property type="match status" value="1"/>
</dbReference>
<dbReference type="InterPro" id="IPR001447">
    <property type="entry name" value="Arylamine_N-AcTrfase"/>
</dbReference>
<evidence type="ECO:0000313" key="3">
    <source>
        <dbReference type="Proteomes" id="UP000655287"/>
    </source>
</evidence>
<proteinExistence type="inferred from homology"/>
<organism evidence="2 3">
    <name type="scientific">Sphaerisporangium rufum</name>
    <dbReference type="NCBI Taxonomy" id="1381558"/>
    <lineage>
        <taxon>Bacteria</taxon>
        <taxon>Bacillati</taxon>
        <taxon>Actinomycetota</taxon>
        <taxon>Actinomycetes</taxon>
        <taxon>Streptosporangiales</taxon>
        <taxon>Streptosporangiaceae</taxon>
        <taxon>Sphaerisporangium</taxon>
    </lineage>
</organism>
<keyword evidence="3" id="KW-1185">Reference proteome</keyword>
<accession>A0A919R885</accession>
<dbReference type="Gene3D" id="3.30.2140.10">
    <property type="entry name" value="Arylamine N-acetyltransferase"/>
    <property type="match status" value="1"/>
</dbReference>